<name>A0A1M6FY61_9RHOB</name>
<gene>
    <name evidence="8" type="ORF">SAMN05444417_2564</name>
</gene>
<feature type="signal peptide" evidence="6">
    <location>
        <begin position="1"/>
        <end position="23"/>
    </location>
</feature>
<evidence type="ECO:0000259" key="7">
    <source>
        <dbReference type="PROSITE" id="PS51123"/>
    </source>
</evidence>
<comment type="subcellular location">
    <subcellularLocation>
        <location evidence="1">Cell outer membrane</location>
    </subcellularLocation>
</comment>
<dbReference type="PANTHER" id="PTHR30329:SF21">
    <property type="entry name" value="LIPOPROTEIN YIAD-RELATED"/>
    <property type="match status" value="1"/>
</dbReference>
<accession>A0A1M6FY61</accession>
<dbReference type="PROSITE" id="PS51123">
    <property type="entry name" value="OMPA_2"/>
    <property type="match status" value="1"/>
</dbReference>
<dbReference type="InterPro" id="IPR006665">
    <property type="entry name" value="OmpA-like"/>
</dbReference>
<evidence type="ECO:0000256" key="6">
    <source>
        <dbReference type="SAM" id="SignalP"/>
    </source>
</evidence>
<dbReference type="OrthoDB" id="5525824at2"/>
<dbReference type="GO" id="GO:0009279">
    <property type="term" value="C:cell outer membrane"/>
    <property type="evidence" value="ECO:0007669"/>
    <property type="project" value="UniProtKB-SubCell"/>
</dbReference>
<dbReference type="STRING" id="1447782.SAMN05444417_2564"/>
<dbReference type="Proteomes" id="UP000184292">
    <property type="component" value="Unassembled WGS sequence"/>
</dbReference>
<keyword evidence="6" id="KW-0732">Signal</keyword>
<feature type="chain" id="PRO_5011957576" evidence="6">
    <location>
        <begin position="24"/>
        <end position="646"/>
    </location>
</feature>
<feature type="region of interest" description="Disordered" evidence="5">
    <location>
        <begin position="579"/>
        <end position="646"/>
    </location>
</feature>
<dbReference type="InterPro" id="IPR007055">
    <property type="entry name" value="BON_dom"/>
</dbReference>
<evidence type="ECO:0000313" key="8">
    <source>
        <dbReference type="EMBL" id="SHJ02564.1"/>
    </source>
</evidence>
<dbReference type="EMBL" id="FQYO01000004">
    <property type="protein sequence ID" value="SHJ02564.1"/>
    <property type="molecule type" value="Genomic_DNA"/>
</dbReference>
<evidence type="ECO:0000256" key="4">
    <source>
        <dbReference type="PROSITE-ProRule" id="PRU00473"/>
    </source>
</evidence>
<evidence type="ECO:0000256" key="3">
    <source>
        <dbReference type="ARBA" id="ARBA00023237"/>
    </source>
</evidence>
<dbReference type="PRINTS" id="PR01021">
    <property type="entry name" value="OMPADOMAIN"/>
</dbReference>
<keyword evidence="2 4" id="KW-0472">Membrane</keyword>
<evidence type="ECO:0000313" key="9">
    <source>
        <dbReference type="Proteomes" id="UP000184292"/>
    </source>
</evidence>
<dbReference type="AlphaFoldDB" id="A0A1M6FY61"/>
<evidence type="ECO:0000256" key="5">
    <source>
        <dbReference type="SAM" id="MobiDB-lite"/>
    </source>
</evidence>
<dbReference type="RefSeq" id="WP_073331155.1">
    <property type="nucleotide sequence ID" value="NZ_FQYO01000004.1"/>
</dbReference>
<feature type="compositionally biased region" description="Acidic residues" evidence="5">
    <location>
        <begin position="608"/>
        <end position="646"/>
    </location>
</feature>
<keyword evidence="9" id="KW-1185">Reference proteome</keyword>
<dbReference type="InterPro" id="IPR050330">
    <property type="entry name" value="Bact_OuterMem_StrucFunc"/>
</dbReference>
<dbReference type="Gene3D" id="3.30.1330.60">
    <property type="entry name" value="OmpA-like domain"/>
    <property type="match status" value="1"/>
</dbReference>
<dbReference type="Pfam" id="PF04972">
    <property type="entry name" value="BON"/>
    <property type="match status" value="1"/>
</dbReference>
<keyword evidence="3" id="KW-0998">Cell outer membrane</keyword>
<evidence type="ECO:0000256" key="1">
    <source>
        <dbReference type="ARBA" id="ARBA00004442"/>
    </source>
</evidence>
<dbReference type="InterPro" id="IPR036737">
    <property type="entry name" value="OmpA-like_sf"/>
</dbReference>
<evidence type="ECO:0000256" key="2">
    <source>
        <dbReference type="ARBA" id="ARBA00023136"/>
    </source>
</evidence>
<dbReference type="InterPro" id="IPR006664">
    <property type="entry name" value="OMP_bac"/>
</dbReference>
<dbReference type="PANTHER" id="PTHR30329">
    <property type="entry name" value="STATOR ELEMENT OF FLAGELLAR MOTOR COMPLEX"/>
    <property type="match status" value="1"/>
</dbReference>
<dbReference type="SUPFAM" id="SSF103088">
    <property type="entry name" value="OmpA-like"/>
    <property type="match status" value="1"/>
</dbReference>
<reference evidence="8 9" key="1">
    <citation type="submission" date="2016-11" db="EMBL/GenBank/DDBJ databases">
        <authorList>
            <person name="Jaros S."/>
            <person name="Januszkiewicz K."/>
            <person name="Wedrychowicz H."/>
        </authorList>
    </citation>
    <scope>NUCLEOTIDE SEQUENCE [LARGE SCALE GENOMIC DNA]</scope>
    <source>
        <strain evidence="8 9">DSM 100565</strain>
    </source>
</reference>
<sequence>MRLAPIIATVAAFFLAGAGSVVAARTVTTSLEKVSTTSVREALIDHGYEWVSVQSDGLQVVLEGEAPSEAARFRAISTAGGVVDASRVIDSMRVAETDRIEAPDFAVEILRNDSGISLIGLIPAAMDRGRLDARIDDASGDQPVADFLEAADYPMPPTWRAAMDYALASLRDLPQSKISVTAERVTITAIAESEAEKSRIETRLARTLPDGVGLSLVVTAPRPVVTPFAVRFRIDETGAGFETCNADTEESQRRISAAAMEAGAEAPLSCPLALGVPSPDWGAAVETGIDGLAEIGGGSVTFTDGDVLLVAAEGTDPDLFDRVAGELANALPEGFAFEAVLPEAPRVGETEPPAFTATLSPEGAVQIRGRVPDEMVNSMVENLAVARFGREDLTMGTRVAADLPQGWSVRIMAGVEALSMLSNGSLVIGPDELAIRGSTGDPEASAEISALLVEKLGEEATFTADIAYEESLDPVVGLPTPEECIRRIGIVTQGRRILFDPGSATLTGETQNVIDDIAEILRQCLDLPMEIAGYTDSQGSEDGNQRLSQQRADAVLSALRARRVPVSTFSAVGYGEADPIADNETEAGREANRRIEFRIAGAGAAGDDGADPESDADGAGEEAGGADDADASEEAAADEAATEQDG</sequence>
<proteinExistence type="predicted"/>
<feature type="domain" description="OmpA-like" evidence="7">
    <location>
        <begin position="486"/>
        <end position="603"/>
    </location>
</feature>
<organism evidence="8 9">
    <name type="scientific">Wenxinia saemankumensis</name>
    <dbReference type="NCBI Taxonomy" id="1447782"/>
    <lineage>
        <taxon>Bacteria</taxon>
        <taxon>Pseudomonadati</taxon>
        <taxon>Pseudomonadota</taxon>
        <taxon>Alphaproteobacteria</taxon>
        <taxon>Rhodobacterales</taxon>
        <taxon>Roseobacteraceae</taxon>
        <taxon>Wenxinia</taxon>
    </lineage>
</organism>
<dbReference type="Gene3D" id="3.40.1520.20">
    <property type="match status" value="2"/>
</dbReference>
<protein>
    <submittedName>
        <fullName evidence="8">OmpA-OmpF porin, OOP family</fullName>
    </submittedName>
</protein>
<feature type="compositionally biased region" description="Basic and acidic residues" evidence="5">
    <location>
        <begin position="586"/>
        <end position="597"/>
    </location>
</feature>
<dbReference type="Pfam" id="PF00691">
    <property type="entry name" value="OmpA"/>
    <property type="match status" value="1"/>
</dbReference>
<dbReference type="CDD" id="cd07185">
    <property type="entry name" value="OmpA_C-like"/>
    <property type="match status" value="1"/>
</dbReference>